<dbReference type="Pfam" id="PF12833">
    <property type="entry name" value="HTH_18"/>
    <property type="match status" value="1"/>
</dbReference>
<accession>A0A6L9Y466</accession>
<dbReference type="InterPro" id="IPR018062">
    <property type="entry name" value="HTH_AraC-typ_CS"/>
</dbReference>
<dbReference type="PANTHER" id="PTHR46796">
    <property type="entry name" value="HTH-TYPE TRANSCRIPTIONAL ACTIVATOR RHAS-RELATED"/>
    <property type="match status" value="1"/>
</dbReference>
<evidence type="ECO:0000259" key="6">
    <source>
        <dbReference type="PROSITE" id="PS01124"/>
    </source>
</evidence>
<dbReference type="Gene3D" id="1.10.10.60">
    <property type="entry name" value="Homeodomain-like"/>
    <property type="match status" value="2"/>
</dbReference>
<dbReference type="CDD" id="cd06995">
    <property type="entry name" value="cupin_YkgD-like_N"/>
    <property type="match status" value="1"/>
</dbReference>
<dbReference type="SUPFAM" id="SSF51215">
    <property type="entry name" value="Regulatory protein AraC"/>
    <property type="match status" value="1"/>
</dbReference>
<keyword evidence="4" id="KW-0010">Activator</keyword>
<dbReference type="AlphaFoldDB" id="A0A6L9Y466"/>
<dbReference type="EMBL" id="JAAGYR010000002">
    <property type="protein sequence ID" value="NEN75016.1"/>
    <property type="molecule type" value="Genomic_DNA"/>
</dbReference>
<evidence type="ECO:0000256" key="4">
    <source>
        <dbReference type="ARBA" id="ARBA00023159"/>
    </source>
</evidence>
<dbReference type="GO" id="GO:0043565">
    <property type="term" value="F:sequence-specific DNA binding"/>
    <property type="evidence" value="ECO:0007669"/>
    <property type="project" value="InterPro"/>
</dbReference>
<evidence type="ECO:0000256" key="3">
    <source>
        <dbReference type="ARBA" id="ARBA00023125"/>
    </source>
</evidence>
<dbReference type="Pfam" id="PF12852">
    <property type="entry name" value="Cupin_6"/>
    <property type="match status" value="1"/>
</dbReference>
<keyword evidence="5" id="KW-0804">Transcription</keyword>
<dbReference type="InterPro" id="IPR032783">
    <property type="entry name" value="AraC_lig"/>
</dbReference>
<keyword evidence="8" id="KW-1185">Reference proteome</keyword>
<evidence type="ECO:0000256" key="5">
    <source>
        <dbReference type="ARBA" id="ARBA00023163"/>
    </source>
</evidence>
<reference evidence="7 8" key="1">
    <citation type="submission" date="2020-02" db="EMBL/GenBank/DDBJ databases">
        <title>Pelistega sp. NLN82 were isolated from wild rodents of the Hainan Island.</title>
        <authorList>
            <person name="Niu N."/>
            <person name="Zhou J."/>
        </authorList>
    </citation>
    <scope>NUCLEOTIDE SEQUENCE [LARGE SCALE GENOMIC DNA]</scope>
    <source>
        <strain evidence="7 8">NLN82</strain>
    </source>
</reference>
<dbReference type="Gene3D" id="2.60.120.10">
    <property type="entry name" value="Jelly Rolls"/>
    <property type="match status" value="1"/>
</dbReference>
<dbReference type="InterPro" id="IPR018060">
    <property type="entry name" value="HTH_AraC"/>
</dbReference>
<dbReference type="SMART" id="SM00342">
    <property type="entry name" value="HTH_ARAC"/>
    <property type="match status" value="1"/>
</dbReference>
<feature type="domain" description="HTH araC/xylS-type" evidence="6">
    <location>
        <begin position="194"/>
        <end position="295"/>
    </location>
</feature>
<dbReference type="InterPro" id="IPR050204">
    <property type="entry name" value="AraC_XylS_family_regulators"/>
</dbReference>
<dbReference type="InterPro" id="IPR014710">
    <property type="entry name" value="RmlC-like_jellyroll"/>
</dbReference>
<dbReference type="PROSITE" id="PS01124">
    <property type="entry name" value="HTH_ARAC_FAMILY_2"/>
    <property type="match status" value="1"/>
</dbReference>
<comment type="caution">
    <text evidence="7">The sequence shown here is derived from an EMBL/GenBank/DDBJ whole genome shotgun (WGS) entry which is preliminary data.</text>
</comment>
<evidence type="ECO:0000313" key="7">
    <source>
        <dbReference type="EMBL" id="NEN75016.1"/>
    </source>
</evidence>
<dbReference type="PRINTS" id="PR00032">
    <property type="entry name" value="HTHARAC"/>
</dbReference>
<dbReference type="InterPro" id="IPR020449">
    <property type="entry name" value="Tscrpt_reg_AraC-type_HTH"/>
</dbReference>
<name>A0A6L9Y466_9BURK</name>
<keyword evidence="3" id="KW-0238">DNA-binding</keyword>
<evidence type="ECO:0000256" key="1">
    <source>
        <dbReference type="ARBA" id="ARBA00022490"/>
    </source>
</evidence>
<dbReference type="PANTHER" id="PTHR46796:SF13">
    <property type="entry name" value="HTH-TYPE TRANSCRIPTIONAL ACTIVATOR RHAS"/>
    <property type="match status" value="1"/>
</dbReference>
<dbReference type="InterPro" id="IPR037923">
    <property type="entry name" value="HTH-like"/>
</dbReference>
<evidence type="ECO:0000256" key="2">
    <source>
        <dbReference type="ARBA" id="ARBA00023015"/>
    </source>
</evidence>
<dbReference type="RefSeq" id="WP_163763776.1">
    <property type="nucleotide sequence ID" value="NZ_JAAGYR010000002.1"/>
</dbReference>
<evidence type="ECO:0000313" key="8">
    <source>
        <dbReference type="Proteomes" id="UP000477651"/>
    </source>
</evidence>
<dbReference type="SUPFAM" id="SSF46689">
    <property type="entry name" value="Homeodomain-like"/>
    <property type="match status" value="2"/>
</dbReference>
<dbReference type="PROSITE" id="PS00041">
    <property type="entry name" value="HTH_ARAC_FAMILY_1"/>
    <property type="match status" value="1"/>
</dbReference>
<gene>
    <name evidence="7" type="ORF">F9B74_01555</name>
</gene>
<organism evidence="7 8">
    <name type="scientific">Pelistega ratti</name>
    <dbReference type="NCBI Taxonomy" id="2652177"/>
    <lineage>
        <taxon>Bacteria</taxon>
        <taxon>Pseudomonadati</taxon>
        <taxon>Pseudomonadota</taxon>
        <taxon>Betaproteobacteria</taxon>
        <taxon>Burkholderiales</taxon>
        <taxon>Alcaligenaceae</taxon>
        <taxon>Pelistega</taxon>
    </lineage>
</organism>
<dbReference type="Proteomes" id="UP000477651">
    <property type="component" value="Unassembled WGS sequence"/>
</dbReference>
<dbReference type="GO" id="GO:0003700">
    <property type="term" value="F:DNA-binding transcription factor activity"/>
    <property type="evidence" value="ECO:0007669"/>
    <property type="project" value="InterPro"/>
</dbReference>
<dbReference type="InterPro" id="IPR009057">
    <property type="entry name" value="Homeodomain-like_sf"/>
</dbReference>
<sequence length="296" mass="33678">MFDYLDKLITLAQIHGEVNIQCEFQGSWQIQPQIDKHKGLFHLIEQGECWLTLGDKSFHLKAGDIFFLPQHLFHTMASQSKIPALSQVDLSQKGIFELHKIGQGTPNLKMFCGTFYYQKPSLLIDALPAYLHLSLNDSPLQPLLQLFLNEAQQAQIGSKSVIDALATILFIQILRHALQLGLLNQGLLAALQDKRLYPVLWQMLNAPQEDWNMQKLAALATMSRANFIRVFHQKIGIPPGKFLSQIRLQQAALLLKTTQKNILQIALEVGYQSEAHFSKAFKRYFGILASEFRKQE</sequence>
<keyword evidence="1" id="KW-0963">Cytoplasm</keyword>
<keyword evidence="2" id="KW-0805">Transcription regulation</keyword>
<protein>
    <submittedName>
        <fullName evidence="7">AraC family transcriptional regulator</fullName>
    </submittedName>
</protein>
<proteinExistence type="predicted"/>